<reference evidence="3" key="1">
    <citation type="journal article" date="2011" name="PLoS Genet.">
        <title>Azospirillum genomes reveal transition of bacteria from aquatic to terrestrial environments.</title>
        <authorList>
            <person name="Wisniewski-Dye F."/>
            <person name="Borziak K."/>
            <person name="Khalsa-Moyers G."/>
            <person name="Alexandre G."/>
            <person name="Sukharnikov L.O."/>
            <person name="Wuichet K."/>
            <person name="Hurst G.B."/>
            <person name="McDonald W.H."/>
            <person name="Robertson J.S."/>
            <person name="Barbe V."/>
            <person name="Calteau A."/>
            <person name="Rouy Z."/>
            <person name="Mangenot S."/>
            <person name="Prigent-Combaret C."/>
            <person name="Normand P."/>
            <person name="Boyer M."/>
            <person name="Siguier P."/>
            <person name="Dessaux Y."/>
            <person name="Elmerich C."/>
            <person name="Condemine G."/>
            <person name="Krishnen G."/>
            <person name="Kennedy I."/>
            <person name="Paterson A.H."/>
            <person name="Gonzalez V."/>
            <person name="Mavingui P."/>
            <person name="Zhulin I.B."/>
        </authorList>
    </citation>
    <scope>NUCLEOTIDE SEQUENCE [LARGE SCALE GENOMIC DNA]</scope>
    <source>
        <strain evidence="3">4B</strain>
    </source>
</reference>
<sequence length="173" mass="18758">MPPLPRLPKAPNRDSLKNRRESAAARQGRTAGYRSMTAEHHPRRRLRTAPSLPVIPAGGETRAIAPGTAGEKPEIAPKTDGNRPGNRGQGLHIRGLKRQDSDSGWHRGLWLHGRGPGLHGRGLSLTIRGLLLYGVRARDSTLPRTASNPPCQSCHPPATAARPAAGTEEYRHR</sequence>
<gene>
    <name evidence="2" type="ordered locus">AZOLI_p30446</name>
</gene>
<dbReference type="HOGENOM" id="CLU_1544500_0_0_5"/>
<dbReference type="AlphaFoldDB" id="G7ZEN5"/>
<dbReference type="EMBL" id="FQ311871">
    <property type="protein sequence ID" value="CBS90265.1"/>
    <property type="molecule type" value="Genomic_DNA"/>
</dbReference>
<feature type="compositionally biased region" description="Basic and acidic residues" evidence="1">
    <location>
        <begin position="11"/>
        <end position="23"/>
    </location>
</feature>
<evidence type="ECO:0000313" key="2">
    <source>
        <dbReference type="EMBL" id="CBS90265.1"/>
    </source>
</evidence>
<keyword evidence="3" id="KW-1185">Reference proteome</keyword>
<keyword evidence="2" id="KW-0614">Plasmid</keyword>
<dbReference type="Proteomes" id="UP000005667">
    <property type="component" value="Plasmid AZO_p3"/>
</dbReference>
<evidence type="ECO:0000313" key="3">
    <source>
        <dbReference type="Proteomes" id="UP000005667"/>
    </source>
</evidence>
<feature type="region of interest" description="Disordered" evidence="1">
    <location>
        <begin position="141"/>
        <end position="173"/>
    </location>
</feature>
<dbReference type="KEGG" id="ali:AZOLI_p30446"/>
<organism evidence="2 3">
    <name type="scientific">Azospirillum lipoferum (strain 4B)</name>
    <dbReference type="NCBI Taxonomy" id="862719"/>
    <lineage>
        <taxon>Bacteria</taxon>
        <taxon>Pseudomonadati</taxon>
        <taxon>Pseudomonadota</taxon>
        <taxon>Alphaproteobacteria</taxon>
        <taxon>Rhodospirillales</taxon>
        <taxon>Azospirillaceae</taxon>
        <taxon>Azospirillum</taxon>
    </lineage>
</organism>
<feature type="compositionally biased region" description="Polar residues" evidence="1">
    <location>
        <begin position="142"/>
        <end position="151"/>
    </location>
</feature>
<feature type="compositionally biased region" description="Basic and acidic residues" evidence="1">
    <location>
        <begin position="71"/>
        <end position="81"/>
    </location>
</feature>
<proteinExistence type="predicted"/>
<accession>G7ZEN5</accession>
<name>G7ZEN5_AZOL4</name>
<feature type="region of interest" description="Disordered" evidence="1">
    <location>
        <begin position="1"/>
        <end position="103"/>
    </location>
</feature>
<protein>
    <submittedName>
        <fullName evidence="2">Uncharacterized protein</fullName>
    </submittedName>
</protein>
<geneLocation type="plasmid" evidence="2 3">
    <name>AZO_p3</name>
</geneLocation>
<evidence type="ECO:0000256" key="1">
    <source>
        <dbReference type="SAM" id="MobiDB-lite"/>
    </source>
</evidence>
<feature type="compositionally biased region" description="Low complexity" evidence="1">
    <location>
        <begin position="156"/>
        <end position="165"/>
    </location>
</feature>